<dbReference type="AlphaFoldDB" id="A0A2K4Y5U6"/>
<reference evidence="2" key="1">
    <citation type="submission" date="2018-01" db="EMBL/GenBank/DDBJ databases">
        <authorList>
            <consortium name="Urmite Genomes"/>
        </authorList>
    </citation>
    <scope>NUCLEOTIDE SEQUENCE [LARGE SCALE GENOMIC DNA]</scope>
    <source>
        <strain evidence="2">AFP003</strain>
    </source>
</reference>
<accession>A0A2K4Y5U6</accession>
<dbReference type="GO" id="GO:0004534">
    <property type="term" value="F:5'-3' RNA exonuclease activity"/>
    <property type="evidence" value="ECO:0007669"/>
    <property type="project" value="TreeGrafter"/>
</dbReference>
<dbReference type="Proteomes" id="UP000236318">
    <property type="component" value="Unassembled WGS sequence"/>
</dbReference>
<dbReference type="InterPro" id="IPR016195">
    <property type="entry name" value="Pol/histidinol_Pase-like"/>
</dbReference>
<keyword evidence="3" id="KW-1185">Reference proteome</keyword>
<dbReference type="PANTHER" id="PTHR42924:SF3">
    <property type="entry name" value="POLYMERASE_HISTIDINOL PHOSPHATASE N-TERMINAL DOMAIN-CONTAINING PROTEIN"/>
    <property type="match status" value="1"/>
</dbReference>
<dbReference type="OrthoDB" id="9804333at2"/>
<gene>
    <name evidence="2" type="ORF">MAAFP003_822</name>
</gene>
<dbReference type="SMART" id="SM00481">
    <property type="entry name" value="POLIIIAc"/>
    <property type="match status" value="1"/>
</dbReference>
<dbReference type="SUPFAM" id="SSF89550">
    <property type="entry name" value="PHP domain-like"/>
    <property type="match status" value="1"/>
</dbReference>
<dbReference type="InterPro" id="IPR052018">
    <property type="entry name" value="PHP_domain"/>
</dbReference>
<dbReference type="Gene3D" id="3.20.20.140">
    <property type="entry name" value="Metal-dependent hydrolases"/>
    <property type="match status" value="1"/>
</dbReference>
<dbReference type="RefSeq" id="WP_096284659.1">
    <property type="nucleotide sequence ID" value="NZ_FXEG02000002.1"/>
</dbReference>
<dbReference type="PANTHER" id="PTHR42924">
    <property type="entry name" value="EXONUCLEASE"/>
    <property type="match status" value="1"/>
</dbReference>
<evidence type="ECO:0000259" key="1">
    <source>
        <dbReference type="SMART" id="SM00481"/>
    </source>
</evidence>
<dbReference type="GO" id="GO:0035312">
    <property type="term" value="F:5'-3' DNA exonuclease activity"/>
    <property type="evidence" value="ECO:0007669"/>
    <property type="project" value="TreeGrafter"/>
</dbReference>
<comment type="caution">
    <text evidence="2">The sequence shown here is derived from an EMBL/GenBank/DDBJ whole genome shotgun (WGS) entry which is preliminary data.</text>
</comment>
<name>A0A2K4Y5U6_9MYCO</name>
<protein>
    <recommendedName>
        <fullName evidence="1">Polymerase/histidinol phosphatase N-terminal domain-containing protein</fullName>
    </recommendedName>
</protein>
<organism evidence="2 3">
    <name type="scientific">Mycobacterium ahvazicum</name>
    <dbReference type="NCBI Taxonomy" id="1964395"/>
    <lineage>
        <taxon>Bacteria</taxon>
        <taxon>Bacillati</taxon>
        <taxon>Actinomycetota</taxon>
        <taxon>Actinomycetes</taxon>
        <taxon>Mycobacteriales</taxon>
        <taxon>Mycobacteriaceae</taxon>
        <taxon>Mycobacterium</taxon>
        <taxon>Mycobacterium simiae complex</taxon>
    </lineage>
</organism>
<dbReference type="CDD" id="cd07432">
    <property type="entry name" value="PHP_HisPPase"/>
    <property type="match status" value="1"/>
</dbReference>
<dbReference type="NCBIfam" id="NF038032">
    <property type="entry name" value="CehA_McbA_metalo"/>
    <property type="match status" value="1"/>
</dbReference>
<dbReference type="InterPro" id="IPR003141">
    <property type="entry name" value="Pol/His_phosphatase_N"/>
</dbReference>
<evidence type="ECO:0000313" key="2">
    <source>
        <dbReference type="EMBL" id="SOX52159.1"/>
    </source>
</evidence>
<feature type="domain" description="Polymerase/histidinol phosphatase N-terminal" evidence="1">
    <location>
        <begin position="169"/>
        <end position="233"/>
    </location>
</feature>
<proteinExistence type="predicted"/>
<dbReference type="EMBL" id="FXEG02000002">
    <property type="protein sequence ID" value="SOX52159.1"/>
    <property type="molecule type" value="Genomic_DNA"/>
</dbReference>
<sequence length="473" mass="49694">MSIARVAPGAVTGQRDGKAIEIAFSGRFGFGIYRWAYLPFEVPPGVQQIRVTTSHDSGMGGPARNVLDLGMFGAAGHELGNAAGFRGWSGGARDEFMISSSYATPGYLAGPIEPGVWAVALGPVVLSPWGMAWQVTVALDYQPPVGPPVTQSTSTAFTPASVGARWYRGDLHLHTEHSDGERDPGELVSAAHAGGLDFIVSTEHNTNSANRVWPTCRTGSLLVIPGVEVTTRHGHWLAAGLPPGGWVDWRYGPSDGVFGRFAAEVRQAGGLVVAAHPAAPLPGSAWEFGFADVDALEVWNGRWNVDDEVSLRIWQRLLRQGRRIVAVGGSDSHAKRQVVGAPQTAVHADELSTTAIIDGLRRGRSYIAGSRDVACELTASGPSGDVAGPGQQLRVRTGDAVTVTAVISGAPGTTAALITAAGCAGRAPVASAGSRLQWELDAASARFARLEVRDRRRGRLGAMVALTNPVWLA</sequence>
<evidence type="ECO:0000313" key="3">
    <source>
        <dbReference type="Proteomes" id="UP000236318"/>
    </source>
</evidence>